<evidence type="ECO:0000313" key="6">
    <source>
        <dbReference type="EMBL" id="AJT43189.1"/>
    </source>
</evidence>
<dbReference type="PANTHER" id="PTHR45527:SF1">
    <property type="entry name" value="FATTY ACID SYNTHASE"/>
    <property type="match status" value="1"/>
</dbReference>
<dbReference type="STRING" id="1618207.UM93_15315"/>
<dbReference type="InterPro" id="IPR000873">
    <property type="entry name" value="AMP-dep_synth/lig_dom"/>
</dbReference>
<accession>A0A0D4C3Q2</accession>
<dbReference type="InterPro" id="IPR020806">
    <property type="entry name" value="PKS_PP-bd"/>
</dbReference>
<dbReference type="CDD" id="cd05930">
    <property type="entry name" value="A_NRPS"/>
    <property type="match status" value="1"/>
</dbReference>
<dbReference type="InterPro" id="IPR020845">
    <property type="entry name" value="AMP-binding_CS"/>
</dbReference>
<sequence>MKAAEDALSNAQKRLWFAHKMRSASPEFTVAWAARLHGSLDAERLRISWRRVLHRHRELRLRVLECGDEPRRDYWEVDNLQMRYEDASPKAVAEELDLAARKVFPLIDSPLAEAVLLRVRAEEHVLIIVAHHAVLDGRSLSIVVSELAHNYAGQPASKEDQTYLDYVVEERRSRPSEAQIDAWVDEIGVLDDQDPLGVPPATVEEDRLASSVRQPLSGPQLEAIRELAQTNRTTPQVIGLASFAATLSHYKDAENIVVGGTMDTRAPAHIDTVGMFVNPVPVRIQVDHQMSIGEYLGHVHRRLLRSYSHRGIAFEELVRRLRGGADGNRTPIFQVLFNYESRPPSPSLEGVRVGLIELPMPVSLYDLTLTLRDYGETAELVALYRGRLYSESMIRRIVKNVADGFSQMTLQRTVSALGQLSEAERGKQLDTGSGPALENKGTRPVHELFTDLAAENPHSLAVVGADARLTYQELEERSADLAQVLLEAGLRKEAPVGTLLHPSVEGIVSALAILRAGGTYVPMHPEYPQERIDAILSDAGIEIVITEFDLKSVQQVINPKIAASRTTSAPLGEVKMNDAAYIIYTSGSTGEPKGVVVEHGSLAASTAARREVYPGRHKFLLLSPMSFDSSLAGLWGTLTSGGCLVVAQREEIQDPREILNLLDAHAITMMLSVPALYSAMLDEVDRSQISRPTSLKTVITAGESLSEVTVERHFKWAEAAELVNEYGPTETSIWATYARFNRPEKVSIGKPIPGVRTYVLDRHDRLMPWGATGQLCISGPGLARGYLHRPQDTDSVFVPDPLGAKAQRMYRTGDYVRWTENGELEFRGRRDSLVKIRGQRVDLEAVESLMRLTLSATEVAAVTHDNATLTAFIDESLKTEVGEIRTKLARVLPPAMLPSSVRVVPGLPRTTHGKLNRERLKSMAQEYLTEVPARDGKAAPVSETIDVVHTVWCEVLKMNSVAHDINFFDAGGHSLLVPALRAKLLSRTGIEVSIVDLFTATTVSAQAELLTKGRQQSATKDNSSTGLRQSRLASAAARSRRLATK</sequence>
<reference evidence="6 7" key="1">
    <citation type="journal article" date="2015" name="Genome Announc.">
        <title>Complete Genome Sequencing of Protease-Producing Novel Arthrobacter sp. Strain IHBB 11108 Using PacBio Single-Molecule Real-Time Sequencing Technology.</title>
        <authorList>
            <person name="Kiran S."/>
            <person name="Swarnkar M.K."/>
            <person name="Pal M."/>
            <person name="Thakur R."/>
            <person name="Tewari R."/>
            <person name="Singh A.K."/>
            <person name="Gulati A."/>
        </authorList>
    </citation>
    <scope>NUCLEOTIDE SEQUENCE [LARGE SCALE GENOMIC DNA]</scope>
    <source>
        <strain evidence="6 7">IHBB 11108</strain>
    </source>
</reference>
<feature type="domain" description="Carrier" evidence="5">
    <location>
        <begin position="939"/>
        <end position="1014"/>
    </location>
</feature>
<dbReference type="AlphaFoldDB" id="A0A0D4C3Q2"/>
<dbReference type="GO" id="GO:0044550">
    <property type="term" value="P:secondary metabolite biosynthetic process"/>
    <property type="evidence" value="ECO:0007669"/>
    <property type="project" value="TreeGrafter"/>
</dbReference>
<dbReference type="GO" id="GO:0005737">
    <property type="term" value="C:cytoplasm"/>
    <property type="evidence" value="ECO:0007669"/>
    <property type="project" value="TreeGrafter"/>
</dbReference>
<dbReference type="SUPFAM" id="SSF56801">
    <property type="entry name" value="Acetyl-CoA synthetase-like"/>
    <property type="match status" value="1"/>
</dbReference>
<dbReference type="PATRIC" id="fig|1618207.4.peg.3116"/>
<dbReference type="Pfam" id="PF00550">
    <property type="entry name" value="PP-binding"/>
    <property type="match status" value="1"/>
</dbReference>
<dbReference type="PROSITE" id="PS00455">
    <property type="entry name" value="AMP_BINDING"/>
    <property type="match status" value="1"/>
</dbReference>
<dbReference type="FunFam" id="3.40.50.980:FF:000001">
    <property type="entry name" value="Non-ribosomal peptide synthetase"/>
    <property type="match status" value="1"/>
</dbReference>
<dbReference type="InterPro" id="IPR036736">
    <property type="entry name" value="ACP-like_sf"/>
</dbReference>
<evidence type="ECO:0000256" key="1">
    <source>
        <dbReference type="ARBA" id="ARBA00001957"/>
    </source>
</evidence>
<dbReference type="Gene3D" id="3.40.50.12780">
    <property type="entry name" value="N-terminal domain of ligase-like"/>
    <property type="match status" value="1"/>
</dbReference>
<dbReference type="Pfam" id="PF00668">
    <property type="entry name" value="Condensation"/>
    <property type="match status" value="1"/>
</dbReference>
<evidence type="ECO:0000259" key="5">
    <source>
        <dbReference type="PROSITE" id="PS50075"/>
    </source>
</evidence>
<feature type="region of interest" description="Disordered" evidence="4">
    <location>
        <begin position="1012"/>
        <end position="1045"/>
    </location>
</feature>
<name>A0A0D4C3Q2_9MICC</name>
<dbReference type="Gene3D" id="1.10.1200.10">
    <property type="entry name" value="ACP-like"/>
    <property type="match status" value="1"/>
</dbReference>
<dbReference type="Gene3D" id="3.30.300.30">
    <property type="match status" value="1"/>
</dbReference>
<dbReference type="InterPro" id="IPR010071">
    <property type="entry name" value="AA_adenyl_dom"/>
</dbReference>
<dbReference type="GO" id="GO:0043041">
    <property type="term" value="P:amino acid activation for nonribosomal peptide biosynthetic process"/>
    <property type="evidence" value="ECO:0007669"/>
    <property type="project" value="TreeGrafter"/>
</dbReference>
<keyword evidence="3" id="KW-0597">Phosphoprotein</keyword>
<evidence type="ECO:0000313" key="7">
    <source>
        <dbReference type="Proteomes" id="UP000061839"/>
    </source>
</evidence>
<dbReference type="InterPro" id="IPR009081">
    <property type="entry name" value="PP-bd_ACP"/>
</dbReference>
<feature type="compositionally biased region" description="Polar residues" evidence="4">
    <location>
        <begin position="1013"/>
        <end position="1026"/>
    </location>
</feature>
<dbReference type="SMART" id="SM00823">
    <property type="entry name" value="PKS_PP"/>
    <property type="match status" value="1"/>
</dbReference>
<dbReference type="Pfam" id="PF00501">
    <property type="entry name" value="AMP-binding"/>
    <property type="match status" value="1"/>
</dbReference>
<organism evidence="6 7">
    <name type="scientific">Psychromicrobium lacuslunae</name>
    <dbReference type="NCBI Taxonomy" id="1618207"/>
    <lineage>
        <taxon>Bacteria</taxon>
        <taxon>Bacillati</taxon>
        <taxon>Actinomycetota</taxon>
        <taxon>Actinomycetes</taxon>
        <taxon>Micrococcales</taxon>
        <taxon>Micrococcaceae</taxon>
        <taxon>Psychromicrobium</taxon>
    </lineage>
</organism>
<dbReference type="Gene3D" id="3.30.559.10">
    <property type="entry name" value="Chloramphenicol acetyltransferase-like domain"/>
    <property type="match status" value="1"/>
</dbReference>
<keyword evidence="2" id="KW-0596">Phosphopantetheine</keyword>
<dbReference type="HOGENOM" id="CLU_000022_2_4_11"/>
<dbReference type="PROSITE" id="PS50075">
    <property type="entry name" value="CARRIER"/>
    <property type="match status" value="1"/>
</dbReference>
<gene>
    <name evidence="6" type="ORF">UM93_15315</name>
</gene>
<dbReference type="Proteomes" id="UP000061839">
    <property type="component" value="Chromosome"/>
</dbReference>
<evidence type="ECO:0000256" key="4">
    <source>
        <dbReference type="SAM" id="MobiDB-lite"/>
    </source>
</evidence>
<feature type="compositionally biased region" description="Low complexity" evidence="4">
    <location>
        <begin position="1027"/>
        <end position="1037"/>
    </location>
</feature>
<evidence type="ECO:0000256" key="2">
    <source>
        <dbReference type="ARBA" id="ARBA00022450"/>
    </source>
</evidence>
<dbReference type="KEGG" id="ari:UM93_15315"/>
<dbReference type="Gene3D" id="3.30.559.30">
    <property type="entry name" value="Nonribosomal peptide synthetase, condensation domain"/>
    <property type="match status" value="1"/>
</dbReference>
<dbReference type="EMBL" id="CP011005">
    <property type="protein sequence ID" value="AJT43189.1"/>
    <property type="molecule type" value="Genomic_DNA"/>
</dbReference>
<keyword evidence="7" id="KW-1185">Reference proteome</keyword>
<dbReference type="InterPro" id="IPR045851">
    <property type="entry name" value="AMP-bd_C_sf"/>
</dbReference>
<dbReference type="SUPFAM" id="SSF47336">
    <property type="entry name" value="ACP-like"/>
    <property type="match status" value="1"/>
</dbReference>
<evidence type="ECO:0000256" key="3">
    <source>
        <dbReference type="ARBA" id="ARBA00022553"/>
    </source>
</evidence>
<dbReference type="PANTHER" id="PTHR45527">
    <property type="entry name" value="NONRIBOSOMAL PEPTIDE SYNTHETASE"/>
    <property type="match status" value="1"/>
</dbReference>
<feature type="region of interest" description="Disordered" evidence="4">
    <location>
        <begin position="421"/>
        <end position="441"/>
    </location>
</feature>
<dbReference type="GO" id="GO:0008610">
    <property type="term" value="P:lipid biosynthetic process"/>
    <property type="evidence" value="ECO:0007669"/>
    <property type="project" value="UniProtKB-ARBA"/>
</dbReference>
<dbReference type="NCBIfam" id="TIGR01733">
    <property type="entry name" value="AA-adenyl-dom"/>
    <property type="match status" value="1"/>
</dbReference>
<protein>
    <recommendedName>
        <fullName evidence="5">Carrier domain-containing protein</fullName>
    </recommendedName>
</protein>
<proteinExistence type="predicted"/>
<dbReference type="SUPFAM" id="SSF52777">
    <property type="entry name" value="CoA-dependent acyltransferases"/>
    <property type="match status" value="2"/>
</dbReference>
<dbReference type="GO" id="GO:0031177">
    <property type="term" value="F:phosphopantetheine binding"/>
    <property type="evidence" value="ECO:0007669"/>
    <property type="project" value="InterPro"/>
</dbReference>
<comment type="cofactor">
    <cofactor evidence="1">
        <name>pantetheine 4'-phosphate</name>
        <dbReference type="ChEBI" id="CHEBI:47942"/>
    </cofactor>
</comment>
<dbReference type="InterPro" id="IPR042099">
    <property type="entry name" value="ANL_N_sf"/>
</dbReference>
<dbReference type="InterPro" id="IPR023213">
    <property type="entry name" value="CAT-like_dom_sf"/>
</dbReference>
<dbReference type="GO" id="GO:0003824">
    <property type="term" value="F:catalytic activity"/>
    <property type="evidence" value="ECO:0007669"/>
    <property type="project" value="InterPro"/>
</dbReference>
<dbReference type="InterPro" id="IPR001242">
    <property type="entry name" value="Condensation_dom"/>
</dbReference>